<feature type="transmembrane region" description="Helical" evidence="1">
    <location>
        <begin position="12"/>
        <end position="30"/>
    </location>
</feature>
<gene>
    <name evidence="2" type="ORF">HB912_00480</name>
</gene>
<keyword evidence="1" id="KW-0472">Membrane</keyword>
<protein>
    <submittedName>
        <fullName evidence="2">Uncharacterized protein</fullName>
    </submittedName>
</protein>
<sequence>MNQFNFRLMTFLLLEISVTGYSSITIIGSLNKYSPILVEIILILYYLIVYKLVKVIIDTQIYEELNEKYGAQYHMKKWRQMLSRFPIVLLIIIIVVAQGYRVSKSYFIFTHTDSPLSLVYSTIGDLGVVLLALGISLLPTIFFNSEIFVRGILLKNHAEQFREKYEIMRTKWYGEK</sequence>
<dbReference type="EMBL" id="JAARRM010000001">
    <property type="protein sequence ID" value="MBC1520119.1"/>
    <property type="molecule type" value="Genomic_DNA"/>
</dbReference>
<keyword evidence="1" id="KW-1133">Transmembrane helix</keyword>
<evidence type="ECO:0000313" key="3">
    <source>
        <dbReference type="Proteomes" id="UP000559885"/>
    </source>
</evidence>
<dbReference type="RefSeq" id="WP_185371728.1">
    <property type="nucleotide sequence ID" value="NZ_JAARRM010000001.1"/>
</dbReference>
<reference evidence="2 3" key="1">
    <citation type="submission" date="2020-03" db="EMBL/GenBank/DDBJ databases">
        <title>Soil Listeria distribution.</title>
        <authorList>
            <person name="Liao J."/>
            <person name="Wiedmann M."/>
        </authorList>
    </citation>
    <scope>NUCLEOTIDE SEQUENCE [LARGE SCALE GENOMIC DNA]</scope>
    <source>
        <strain evidence="2 3">FSL L7-1507</strain>
    </source>
</reference>
<dbReference type="Proteomes" id="UP000559885">
    <property type="component" value="Unassembled WGS sequence"/>
</dbReference>
<organism evidence="2 3">
    <name type="scientific">Listeria aquatica</name>
    <dbReference type="NCBI Taxonomy" id="1494960"/>
    <lineage>
        <taxon>Bacteria</taxon>
        <taxon>Bacillati</taxon>
        <taxon>Bacillota</taxon>
        <taxon>Bacilli</taxon>
        <taxon>Bacillales</taxon>
        <taxon>Listeriaceae</taxon>
        <taxon>Listeria</taxon>
    </lineage>
</organism>
<feature type="transmembrane region" description="Helical" evidence="1">
    <location>
        <begin position="120"/>
        <end position="143"/>
    </location>
</feature>
<proteinExistence type="predicted"/>
<feature type="transmembrane region" description="Helical" evidence="1">
    <location>
        <begin position="36"/>
        <end position="53"/>
    </location>
</feature>
<feature type="transmembrane region" description="Helical" evidence="1">
    <location>
        <begin position="82"/>
        <end position="100"/>
    </location>
</feature>
<name>A0A841ZHB0_9LIST</name>
<evidence type="ECO:0000256" key="1">
    <source>
        <dbReference type="SAM" id="Phobius"/>
    </source>
</evidence>
<dbReference type="AlphaFoldDB" id="A0A841ZHB0"/>
<evidence type="ECO:0000313" key="2">
    <source>
        <dbReference type="EMBL" id="MBC1520119.1"/>
    </source>
</evidence>
<keyword evidence="1" id="KW-0812">Transmembrane</keyword>
<comment type="caution">
    <text evidence="2">The sequence shown here is derived from an EMBL/GenBank/DDBJ whole genome shotgun (WGS) entry which is preliminary data.</text>
</comment>
<accession>A0A841ZHB0</accession>